<sequence length="203" mass="23054">MLKKRFGDARLLYQEYLARLRIINPIRFSSDRSGLGKLNDHLLVNIRHIKTLGLKRSSFSPMLSDILFRALPHDILFYDHRNRAAETATPQADTIEEVLTYLDHLQKFLSAEQENLKKSNVKSHSGGDTWPENETDKNYLLRDSKIWCVLHRNSAKSGDECAFCKSGGYITVLSCGCTYGEGEKNFLVGEALLSLRAERTTST</sequence>
<evidence type="ECO:0000313" key="1">
    <source>
        <dbReference type="EMBL" id="KAH9375110.1"/>
    </source>
</evidence>
<dbReference type="VEuPathDB" id="VectorBase:HLOH_057497"/>
<proteinExistence type="predicted"/>
<keyword evidence="2" id="KW-1185">Reference proteome</keyword>
<protein>
    <submittedName>
        <fullName evidence="1">Uncharacterized protein</fullName>
    </submittedName>
</protein>
<comment type="caution">
    <text evidence="1">The sequence shown here is derived from an EMBL/GenBank/DDBJ whole genome shotgun (WGS) entry which is preliminary data.</text>
</comment>
<dbReference type="Proteomes" id="UP000821853">
    <property type="component" value="Chromosome 5"/>
</dbReference>
<dbReference type="EMBL" id="JABSTR010000007">
    <property type="protein sequence ID" value="KAH9375110.1"/>
    <property type="molecule type" value="Genomic_DNA"/>
</dbReference>
<reference evidence="1 2" key="1">
    <citation type="journal article" date="2020" name="Cell">
        <title>Large-Scale Comparative Analyses of Tick Genomes Elucidate Their Genetic Diversity and Vector Capacities.</title>
        <authorList>
            <consortium name="Tick Genome and Microbiome Consortium (TIGMIC)"/>
            <person name="Jia N."/>
            <person name="Wang J."/>
            <person name="Shi W."/>
            <person name="Du L."/>
            <person name="Sun Y."/>
            <person name="Zhan W."/>
            <person name="Jiang J.F."/>
            <person name="Wang Q."/>
            <person name="Zhang B."/>
            <person name="Ji P."/>
            <person name="Bell-Sakyi L."/>
            <person name="Cui X.M."/>
            <person name="Yuan T.T."/>
            <person name="Jiang B.G."/>
            <person name="Yang W.F."/>
            <person name="Lam T.T."/>
            <person name="Chang Q.C."/>
            <person name="Ding S.J."/>
            <person name="Wang X.J."/>
            <person name="Zhu J.G."/>
            <person name="Ruan X.D."/>
            <person name="Zhao L."/>
            <person name="Wei J.T."/>
            <person name="Ye R.Z."/>
            <person name="Que T.C."/>
            <person name="Du C.H."/>
            <person name="Zhou Y.H."/>
            <person name="Cheng J.X."/>
            <person name="Dai P.F."/>
            <person name="Guo W.B."/>
            <person name="Han X.H."/>
            <person name="Huang E.J."/>
            <person name="Li L.F."/>
            <person name="Wei W."/>
            <person name="Gao Y.C."/>
            <person name="Liu J.Z."/>
            <person name="Shao H.Z."/>
            <person name="Wang X."/>
            <person name="Wang C.C."/>
            <person name="Yang T.C."/>
            <person name="Huo Q.B."/>
            <person name="Li W."/>
            <person name="Chen H.Y."/>
            <person name="Chen S.E."/>
            <person name="Zhou L.G."/>
            <person name="Ni X.B."/>
            <person name="Tian J.H."/>
            <person name="Sheng Y."/>
            <person name="Liu T."/>
            <person name="Pan Y.S."/>
            <person name="Xia L.Y."/>
            <person name="Li J."/>
            <person name="Zhao F."/>
            <person name="Cao W.C."/>
        </authorList>
    </citation>
    <scope>NUCLEOTIDE SEQUENCE [LARGE SCALE GENOMIC DNA]</scope>
    <source>
        <strain evidence="1">HaeL-2018</strain>
    </source>
</reference>
<name>A0A9J6G9M9_HAELO</name>
<evidence type="ECO:0000313" key="2">
    <source>
        <dbReference type="Proteomes" id="UP000821853"/>
    </source>
</evidence>
<organism evidence="1 2">
    <name type="scientific">Haemaphysalis longicornis</name>
    <name type="common">Bush tick</name>
    <dbReference type="NCBI Taxonomy" id="44386"/>
    <lineage>
        <taxon>Eukaryota</taxon>
        <taxon>Metazoa</taxon>
        <taxon>Ecdysozoa</taxon>
        <taxon>Arthropoda</taxon>
        <taxon>Chelicerata</taxon>
        <taxon>Arachnida</taxon>
        <taxon>Acari</taxon>
        <taxon>Parasitiformes</taxon>
        <taxon>Ixodida</taxon>
        <taxon>Ixodoidea</taxon>
        <taxon>Ixodidae</taxon>
        <taxon>Haemaphysalinae</taxon>
        <taxon>Haemaphysalis</taxon>
    </lineage>
</organism>
<gene>
    <name evidence="1" type="ORF">HPB48_010352</name>
</gene>
<dbReference type="AlphaFoldDB" id="A0A9J6G9M9"/>
<accession>A0A9J6G9M9</accession>